<proteinExistence type="predicted"/>
<sequence length="356" mass="40535">MPLRLSKGYNWPGNGTILARHDPYMRMVIFEDGYYPSIWSELENRLGLSISDAMIRGQQASTWEYMENNILYGGRKYLLHRLPVNLLIKRIINETSLFGFGKVSVVKYERGKLLVMKVKYPFDIISVVWGVKGIFELVEGVAADLAWHEEGDEYTISVTQKAGSKPHENIDRSAIKAMKDARSELSFDGQYLAPQGERCSRCSLCGVPSGVEELEWREDEGGIYSRITGRRFIYTSGHIFVGVVRDLEARTGRELGSFILEATKFWQLRELQKTRVVPQPDAYDRMAKQLLAFGFGNVWDLSYGEGHLEITIANPLYVPRVVGRIAGLFEYVEGREAEINFYSPEPRLVKVEVKTA</sequence>
<comment type="caution">
    <text evidence="1">The sequence shown here is derived from an EMBL/GenBank/DDBJ whole genome shotgun (WGS) entry which is preliminary data.</text>
</comment>
<dbReference type="EMBL" id="MELK01000035">
    <property type="protein sequence ID" value="OFW57299.1"/>
    <property type="molecule type" value="Genomic_DNA"/>
</dbReference>
<gene>
    <name evidence="1" type="ORF">A2Y75_07680</name>
</gene>
<dbReference type="Proteomes" id="UP000177876">
    <property type="component" value="Unassembled WGS sequence"/>
</dbReference>
<name>A0A1F2WKC1_9ACTN</name>
<protein>
    <submittedName>
        <fullName evidence="1">Uncharacterized protein</fullName>
    </submittedName>
</protein>
<organism evidence="1 2">
    <name type="scientific">Candidatus Solincola sediminis</name>
    <dbReference type="NCBI Taxonomy" id="1797199"/>
    <lineage>
        <taxon>Bacteria</taxon>
        <taxon>Bacillati</taxon>
        <taxon>Actinomycetota</taxon>
        <taxon>Candidatus Geothermincolia</taxon>
        <taxon>Candidatus Geothermincolales</taxon>
        <taxon>Candidatus Geothermincolaceae</taxon>
        <taxon>Candidatus Solincola</taxon>
    </lineage>
</organism>
<evidence type="ECO:0000313" key="1">
    <source>
        <dbReference type="EMBL" id="OFW57299.1"/>
    </source>
</evidence>
<evidence type="ECO:0000313" key="2">
    <source>
        <dbReference type="Proteomes" id="UP000177876"/>
    </source>
</evidence>
<accession>A0A1F2WKC1</accession>
<reference evidence="1 2" key="1">
    <citation type="journal article" date="2016" name="Nat. Commun.">
        <title>Thousands of microbial genomes shed light on interconnected biogeochemical processes in an aquifer system.</title>
        <authorList>
            <person name="Anantharaman K."/>
            <person name="Brown C.T."/>
            <person name="Hug L.A."/>
            <person name="Sharon I."/>
            <person name="Castelle C.J."/>
            <person name="Probst A.J."/>
            <person name="Thomas B.C."/>
            <person name="Singh A."/>
            <person name="Wilkins M.J."/>
            <person name="Karaoz U."/>
            <person name="Brodie E.L."/>
            <person name="Williams K.H."/>
            <person name="Hubbard S.S."/>
            <person name="Banfield J.F."/>
        </authorList>
    </citation>
    <scope>NUCLEOTIDE SEQUENCE [LARGE SCALE GENOMIC DNA]</scope>
</reference>
<dbReference type="AlphaFoldDB" id="A0A1F2WKC1"/>